<dbReference type="InterPro" id="IPR011009">
    <property type="entry name" value="Kinase-like_dom_sf"/>
</dbReference>
<dbReference type="Gene3D" id="1.10.510.10">
    <property type="entry name" value="Transferase(Phosphotransferase) domain 1"/>
    <property type="match status" value="1"/>
</dbReference>
<keyword evidence="3 7" id="KW-0420">Kringle</keyword>
<evidence type="ECO:0000313" key="9">
    <source>
        <dbReference type="Proteomes" id="UP000675881"/>
    </source>
</evidence>
<dbReference type="Gene3D" id="3.30.200.20">
    <property type="entry name" value="Phosphorylase Kinase, domain 1"/>
    <property type="match status" value="2"/>
</dbReference>
<dbReference type="SUPFAM" id="SSF57440">
    <property type="entry name" value="Kringle-like"/>
    <property type="match status" value="1"/>
</dbReference>
<dbReference type="InterPro" id="IPR038178">
    <property type="entry name" value="Kringle_sf"/>
</dbReference>
<dbReference type="InterPro" id="IPR000719">
    <property type="entry name" value="Prot_kinase_dom"/>
</dbReference>
<dbReference type="Pfam" id="PF00051">
    <property type="entry name" value="Kringle"/>
    <property type="match status" value="1"/>
</dbReference>
<dbReference type="SMART" id="SM00219">
    <property type="entry name" value="TyrKc"/>
    <property type="match status" value="1"/>
</dbReference>
<keyword evidence="6" id="KW-1015">Disulfide bond</keyword>
<dbReference type="OrthoDB" id="10005095at2759"/>
<keyword evidence="5" id="KW-0067">ATP-binding</keyword>
<evidence type="ECO:0000256" key="2">
    <source>
        <dbReference type="ARBA" id="ARBA00022553"/>
    </source>
</evidence>
<dbReference type="Pfam" id="PF07714">
    <property type="entry name" value="PK_Tyr_Ser-Thr"/>
    <property type="match status" value="1"/>
</dbReference>
<accession>A0A7R8H9K2</accession>
<dbReference type="PROSITE" id="PS50038">
    <property type="entry name" value="FZ"/>
    <property type="match status" value="1"/>
</dbReference>
<organism evidence="8 9">
    <name type="scientific">Lepeophtheirus salmonis</name>
    <name type="common">Salmon louse</name>
    <name type="synonym">Caligus salmonis</name>
    <dbReference type="NCBI Taxonomy" id="72036"/>
    <lineage>
        <taxon>Eukaryota</taxon>
        <taxon>Metazoa</taxon>
        <taxon>Ecdysozoa</taxon>
        <taxon>Arthropoda</taxon>
        <taxon>Crustacea</taxon>
        <taxon>Multicrustacea</taxon>
        <taxon>Hexanauplia</taxon>
        <taxon>Copepoda</taxon>
        <taxon>Siphonostomatoida</taxon>
        <taxon>Caligidae</taxon>
        <taxon>Lepeophtheirus</taxon>
    </lineage>
</organism>
<evidence type="ECO:0000256" key="7">
    <source>
        <dbReference type="PROSITE-ProRule" id="PRU00121"/>
    </source>
</evidence>
<dbReference type="GO" id="GO:0005886">
    <property type="term" value="C:plasma membrane"/>
    <property type="evidence" value="ECO:0007669"/>
    <property type="project" value="TreeGrafter"/>
</dbReference>
<evidence type="ECO:0000256" key="4">
    <source>
        <dbReference type="ARBA" id="ARBA00022741"/>
    </source>
</evidence>
<dbReference type="Gene3D" id="1.10.2000.10">
    <property type="entry name" value="Frizzled cysteine-rich domain"/>
    <property type="match status" value="1"/>
</dbReference>
<dbReference type="Proteomes" id="UP000675881">
    <property type="component" value="Chromosome 5"/>
</dbReference>
<evidence type="ECO:0000256" key="1">
    <source>
        <dbReference type="ARBA" id="ARBA00004479"/>
    </source>
</evidence>
<comment type="caution">
    <text evidence="7">Lacks conserved residue(s) required for the propagation of feature annotation.</text>
</comment>
<dbReference type="InterPro" id="IPR001245">
    <property type="entry name" value="Ser-Thr/Tyr_kinase_cat_dom"/>
</dbReference>
<dbReference type="GO" id="GO:0043235">
    <property type="term" value="C:receptor complex"/>
    <property type="evidence" value="ECO:0007669"/>
    <property type="project" value="TreeGrafter"/>
</dbReference>
<dbReference type="GO" id="GO:0005524">
    <property type="term" value="F:ATP binding"/>
    <property type="evidence" value="ECO:0007669"/>
    <property type="project" value="UniProtKB-KW"/>
</dbReference>
<dbReference type="EMBL" id="HG994584">
    <property type="protein sequence ID" value="CAF2957155.1"/>
    <property type="molecule type" value="Genomic_DNA"/>
</dbReference>
<dbReference type="PANTHER" id="PTHR24416">
    <property type="entry name" value="TYROSINE-PROTEIN KINASE RECEPTOR"/>
    <property type="match status" value="1"/>
</dbReference>
<dbReference type="InterPro" id="IPR008266">
    <property type="entry name" value="Tyr_kinase_AS"/>
</dbReference>
<dbReference type="InterPro" id="IPR020635">
    <property type="entry name" value="Tyr_kinase_cat_dom"/>
</dbReference>
<dbReference type="PANTHER" id="PTHR24416:SF611">
    <property type="entry name" value="TYROSINE-PROTEIN KINASE TRANSMEMBRANE RECEPTOR ROR"/>
    <property type="match status" value="1"/>
</dbReference>
<dbReference type="InterPro" id="IPR050122">
    <property type="entry name" value="RTK"/>
</dbReference>
<dbReference type="InterPro" id="IPR013806">
    <property type="entry name" value="Kringle-like"/>
</dbReference>
<dbReference type="InterPro" id="IPR020067">
    <property type="entry name" value="Frizzled_dom"/>
</dbReference>
<gene>
    <name evidence="8" type="ORF">LSAA_10224</name>
</gene>
<dbReference type="SUPFAM" id="SSF56112">
    <property type="entry name" value="Protein kinase-like (PK-like)"/>
    <property type="match status" value="1"/>
</dbReference>
<dbReference type="CDD" id="cd00108">
    <property type="entry name" value="KR"/>
    <property type="match status" value="1"/>
</dbReference>
<keyword evidence="2" id="KW-0597">Phosphoprotein</keyword>
<protein>
    <submittedName>
        <fullName evidence="8">ROR1</fullName>
        <ecNumber evidence="8">2.7.10.1</ecNumber>
    </submittedName>
</protein>
<evidence type="ECO:0000256" key="3">
    <source>
        <dbReference type="ARBA" id="ARBA00022572"/>
    </source>
</evidence>
<evidence type="ECO:0000313" key="8">
    <source>
        <dbReference type="EMBL" id="CAF2957155.1"/>
    </source>
</evidence>
<keyword evidence="9" id="KW-1185">Reference proteome</keyword>
<evidence type="ECO:0000256" key="6">
    <source>
        <dbReference type="ARBA" id="ARBA00023157"/>
    </source>
</evidence>
<dbReference type="GO" id="GO:0004714">
    <property type="term" value="F:transmembrane receptor protein tyrosine kinase activity"/>
    <property type="evidence" value="ECO:0007669"/>
    <property type="project" value="UniProtKB-EC"/>
</dbReference>
<dbReference type="AlphaFoldDB" id="A0A7R8H9K2"/>
<reference evidence="8" key="1">
    <citation type="submission" date="2021-02" db="EMBL/GenBank/DDBJ databases">
        <authorList>
            <person name="Bekaert M."/>
        </authorList>
    </citation>
    <scope>NUCLEOTIDE SEQUENCE</scope>
    <source>
        <strain evidence="8">IoA-00</strain>
    </source>
</reference>
<keyword evidence="8" id="KW-0808">Transferase</keyword>
<proteinExistence type="predicted"/>
<sequence length="372" mass="41540">MCREECELLENSLCRKELAIARQHALLGRQMVLPVCNELPPIGTPESSNCIRLDIHQANQLVRPHSCYNGDGENYRGTFSSTKSGYSCLPWNRQNKVSVINNIELSGGHNYCRNPSGYDQMEEPWCFAGHDNIREVCGLPMCNDFNIYIYVAVPTVVAIALLGLLICVCCMRRKAKPTKPNLSLERPSTLSSGRVPNMEMNSLLPKSNMAQPQFIQQMQHPPPEPVIRVRAREFPTSSIRFMQELGEGAFGKVYKGELIGLGGAEADLMTDLRHPNIVCLLGVSFVEDPHCMIFEHMAHGDLHEFLITHSPNVDSDISEPATESNVLTPMDMSFIAIQIAAGMEYLAGHHYVHRDLAARNCLVGEKLNCQNF</sequence>
<dbReference type="EC" id="2.7.10.1" evidence="8"/>
<dbReference type="InterPro" id="IPR000001">
    <property type="entry name" value="Kringle"/>
</dbReference>
<dbReference type="SMART" id="SM00130">
    <property type="entry name" value="KR"/>
    <property type="match status" value="1"/>
</dbReference>
<dbReference type="PRINTS" id="PR00018">
    <property type="entry name" value="KRINGLE"/>
</dbReference>
<keyword evidence="4" id="KW-0547">Nucleotide-binding</keyword>
<dbReference type="PROSITE" id="PS50011">
    <property type="entry name" value="PROTEIN_KINASE_DOM"/>
    <property type="match status" value="1"/>
</dbReference>
<dbReference type="PROSITE" id="PS00109">
    <property type="entry name" value="PROTEIN_KINASE_TYR"/>
    <property type="match status" value="1"/>
</dbReference>
<comment type="subcellular location">
    <subcellularLocation>
        <location evidence="1">Membrane</location>
        <topology evidence="1">Single-pass type I membrane protein</topology>
    </subcellularLocation>
</comment>
<dbReference type="PROSITE" id="PS50070">
    <property type="entry name" value="KRINGLE_2"/>
    <property type="match status" value="1"/>
</dbReference>
<evidence type="ECO:0000256" key="5">
    <source>
        <dbReference type="ARBA" id="ARBA00022840"/>
    </source>
</evidence>
<dbReference type="InterPro" id="IPR036790">
    <property type="entry name" value="Frizzled_dom_sf"/>
</dbReference>
<dbReference type="GO" id="GO:0007169">
    <property type="term" value="P:cell surface receptor protein tyrosine kinase signaling pathway"/>
    <property type="evidence" value="ECO:0007669"/>
    <property type="project" value="TreeGrafter"/>
</dbReference>
<name>A0A7R8H9K2_LEPSM</name>
<dbReference type="Gene3D" id="2.40.20.10">
    <property type="entry name" value="Plasminogen Kringle 4"/>
    <property type="match status" value="1"/>
</dbReference>